<comment type="pathway">
    <text evidence="1">Protein modification; protein lipoylation via exogenous pathway; protein N(6)-(lipoyl)lysine from lipoate: step 2/2.</text>
</comment>
<dbReference type="EC" id="6.3.1.20" evidence="3"/>
<comment type="caution">
    <text evidence="9">The sequence shown here is derived from an EMBL/GenBank/DDBJ whole genome shotgun (WGS) entry which is preliminary data.</text>
</comment>
<accession>A0A645I0E9</accession>
<evidence type="ECO:0000256" key="6">
    <source>
        <dbReference type="ARBA" id="ARBA00022840"/>
    </source>
</evidence>
<keyword evidence="5" id="KW-0547">Nucleotide-binding</keyword>
<dbReference type="Pfam" id="PF10437">
    <property type="entry name" value="Lip_prot_lig_C"/>
    <property type="match status" value="1"/>
</dbReference>
<comment type="catalytic activity">
    <reaction evidence="7">
        <text>L-lysyl-[lipoyl-carrier protein] + (R)-lipoate + ATP = N(6)-[(R)-lipoyl]-L-lysyl-[lipoyl-carrier protein] + AMP + diphosphate + H(+)</text>
        <dbReference type="Rhea" id="RHEA:49288"/>
        <dbReference type="Rhea" id="RHEA-COMP:10500"/>
        <dbReference type="Rhea" id="RHEA-COMP:10502"/>
        <dbReference type="ChEBI" id="CHEBI:15378"/>
        <dbReference type="ChEBI" id="CHEBI:29969"/>
        <dbReference type="ChEBI" id="CHEBI:30616"/>
        <dbReference type="ChEBI" id="CHEBI:33019"/>
        <dbReference type="ChEBI" id="CHEBI:83088"/>
        <dbReference type="ChEBI" id="CHEBI:83099"/>
        <dbReference type="ChEBI" id="CHEBI:456215"/>
        <dbReference type="EC" id="6.3.1.20"/>
    </reaction>
</comment>
<dbReference type="SUPFAM" id="SSF82649">
    <property type="entry name" value="SufE/NifU"/>
    <property type="match status" value="1"/>
</dbReference>
<evidence type="ECO:0000256" key="3">
    <source>
        <dbReference type="ARBA" id="ARBA00012367"/>
    </source>
</evidence>
<name>A0A645I0E9_9ZZZZ</name>
<organism evidence="9">
    <name type="scientific">bioreactor metagenome</name>
    <dbReference type="NCBI Taxonomy" id="1076179"/>
    <lineage>
        <taxon>unclassified sequences</taxon>
        <taxon>metagenomes</taxon>
        <taxon>ecological metagenomes</taxon>
    </lineage>
</organism>
<dbReference type="GO" id="GO:0005524">
    <property type="term" value="F:ATP binding"/>
    <property type="evidence" value="ECO:0007669"/>
    <property type="project" value="UniProtKB-KW"/>
</dbReference>
<dbReference type="Gene3D" id="3.30.390.50">
    <property type="entry name" value="CO dehydrogenase flavoprotein, C-terminal domain"/>
    <property type="match status" value="1"/>
</dbReference>
<evidence type="ECO:0000259" key="8">
    <source>
        <dbReference type="Pfam" id="PF10437"/>
    </source>
</evidence>
<dbReference type="InterPro" id="IPR019491">
    <property type="entry name" value="Lipoate_protein_ligase_C"/>
</dbReference>
<evidence type="ECO:0000256" key="2">
    <source>
        <dbReference type="ARBA" id="ARBA00005124"/>
    </source>
</evidence>
<evidence type="ECO:0000256" key="4">
    <source>
        <dbReference type="ARBA" id="ARBA00022598"/>
    </source>
</evidence>
<proteinExistence type="predicted"/>
<gene>
    <name evidence="9" type="ORF">SDC9_192312</name>
</gene>
<evidence type="ECO:0000256" key="7">
    <source>
        <dbReference type="ARBA" id="ARBA00048037"/>
    </source>
</evidence>
<dbReference type="GO" id="GO:0009249">
    <property type="term" value="P:protein lipoylation"/>
    <property type="evidence" value="ECO:0007669"/>
    <property type="project" value="UniProtKB-ARBA"/>
</dbReference>
<reference evidence="9" key="1">
    <citation type="submission" date="2019-08" db="EMBL/GenBank/DDBJ databases">
        <authorList>
            <person name="Kucharzyk K."/>
            <person name="Murdoch R.W."/>
            <person name="Higgins S."/>
            <person name="Loffler F."/>
        </authorList>
    </citation>
    <scope>NUCLEOTIDE SEQUENCE</scope>
</reference>
<evidence type="ECO:0000313" key="9">
    <source>
        <dbReference type="EMBL" id="MPN44747.1"/>
    </source>
</evidence>
<dbReference type="AlphaFoldDB" id="A0A645I0E9"/>
<keyword evidence="6" id="KW-0067">ATP-binding</keyword>
<dbReference type="GO" id="GO:0016979">
    <property type="term" value="F:lipoate-protein ligase activity"/>
    <property type="evidence" value="ECO:0007669"/>
    <property type="project" value="UniProtKB-EC"/>
</dbReference>
<evidence type="ECO:0000256" key="5">
    <source>
        <dbReference type="ARBA" id="ARBA00022741"/>
    </source>
</evidence>
<keyword evidence="4" id="KW-0436">Ligase</keyword>
<feature type="domain" description="Lipoate protein ligase C-terminal" evidence="8">
    <location>
        <begin position="36"/>
        <end position="118"/>
    </location>
</feature>
<dbReference type="EMBL" id="VSSQ01104110">
    <property type="protein sequence ID" value="MPN44747.1"/>
    <property type="molecule type" value="Genomic_DNA"/>
</dbReference>
<protein>
    <recommendedName>
        <fullName evidence="3">lipoate--protein ligase</fullName>
        <ecNumber evidence="3">6.3.1.20</ecNumber>
    </recommendedName>
</protein>
<dbReference type="UniPathway" id="UPA00537">
    <property type="reaction ID" value="UER00594"/>
</dbReference>
<comment type="pathway">
    <text evidence="2">Protein modification; protein lipoylation via exogenous pathway; protein N(6)-(lipoyl)lysine from lipoate: step 1/2.</text>
</comment>
<evidence type="ECO:0000256" key="1">
    <source>
        <dbReference type="ARBA" id="ARBA00005085"/>
    </source>
</evidence>
<sequence length="125" mass="13092">MYGKQAQPLPALPSASLLAQWAQKLGAEAWRFGAEPKADTVLENHYPWGGVQLLLAVRGGKTTATIYTDAMDERLASEVQCVLSGLPFEPVVLCGALQEAAATAPAGRAQALQDIAALIKGGFDA</sequence>